<comment type="subcellular location">
    <subcellularLocation>
        <location evidence="1">Cell membrane</location>
        <topology evidence="1">Multi-pass membrane protein</topology>
    </subcellularLocation>
</comment>
<feature type="transmembrane region" description="Helical" evidence="9">
    <location>
        <begin position="32"/>
        <end position="51"/>
    </location>
</feature>
<keyword evidence="5 9" id="KW-0812">Transmembrane</keyword>
<feature type="transmembrane region" description="Helical" evidence="9">
    <location>
        <begin position="152"/>
        <end position="176"/>
    </location>
</feature>
<feature type="transmembrane region" description="Helical" evidence="9">
    <location>
        <begin position="246"/>
        <end position="262"/>
    </location>
</feature>
<dbReference type="Pfam" id="PF00999">
    <property type="entry name" value="Na_H_Exchanger"/>
    <property type="match status" value="1"/>
</dbReference>
<evidence type="ECO:0000256" key="2">
    <source>
        <dbReference type="ARBA" id="ARBA00022448"/>
    </source>
</evidence>
<keyword evidence="4" id="KW-1003">Cell membrane</keyword>
<feature type="transmembrane region" description="Helical" evidence="9">
    <location>
        <begin position="120"/>
        <end position="140"/>
    </location>
</feature>
<dbReference type="InterPro" id="IPR006153">
    <property type="entry name" value="Cation/H_exchanger_TM"/>
</dbReference>
<comment type="caution">
    <text evidence="12">The sequence shown here is derived from an EMBL/GenBank/DDBJ whole genome shotgun (WGS) entry which is preliminary data.</text>
</comment>
<evidence type="ECO:0000256" key="3">
    <source>
        <dbReference type="ARBA" id="ARBA00022449"/>
    </source>
</evidence>
<dbReference type="Pfam" id="PF02254">
    <property type="entry name" value="TrkA_N"/>
    <property type="match status" value="1"/>
</dbReference>
<evidence type="ECO:0000259" key="10">
    <source>
        <dbReference type="Pfam" id="PF00999"/>
    </source>
</evidence>
<organism evidence="12 13">
    <name type="scientific">Acaryochloris thomasi RCC1774</name>
    <dbReference type="NCBI Taxonomy" id="1764569"/>
    <lineage>
        <taxon>Bacteria</taxon>
        <taxon>Bacillati</taxon>
        <taxon>Cyanobacteriota</taxon>
        <taxon>Cyanophyceae</taxon>
        <taxon>Acaryochloridales</taxon>
        <taxon>Acaryochloridaceae</taxon>
        <taxon>Acaryochloris</taxon>
        <taxon>Acaryochloris thomasi</taxon>
    </lineage>
</organism>
<evidence type="ECO:0000259" key="11">
    <source>
        <dbReference type="Pfam" id="PF02254"/>
    </source>
</evidence>
<feature type="transmembrane region" description="Helical" evidence="9">
    <location>
        <begin position="274"/>
        <end position="297"/>
    </location>
</feature>
<protein>
    <submittedName>
        <fullName evidence="12">K(+)/H(+) antiporter NhaP</fullName>
    </submittedName>
</protein>
<feature type="transmembrane region" description="Helical" evidence="9">
    <location>
        <begin position="182"/>
        <end position="211"/>
    </location>
</feature>
<evidence type="ECO:0000256" key="7">
    <source>
        <dbReference type="ARBA" id="ARBA00023065"/>
    </source>
</evidence>
<feature type="transmembrane region" description="Helical" evidence="9">
    <location>
        <begin position="334"/>
        <end position="354"/>
    </location>
</feature>
<keyword evidence="7" id="KW-0406">Ion transport</keyword>
<evidence type="ECO:0000313" key="12">
    <source>
        <dbReference type="EMBL" id="PZD74102.1"/>
    </source>
</evidence>
<feature type="transmembrane region" description="Helical" evidence="9">
    <location>
        <begin position="6"/>
        <end position="25"/>
    </location>
</feature>
<evidence type="ECO:0000256" key="9">
    <source>
        <dbReference type="SAM" id="Phobius"/>
    </source>
</evidence>
<reference evidence="12 13" key="1">
    <citation type="journal article" date="2018" name="Sci. Rep.">
        <title>A novel species of the marine cyanobacterium Acaryochloris with a unique pigment content and lifestyle.</title>
        <authorList>
            <person name="Partensky F."/>
            <person name="Six C."/>
            <person name="Ratin M."/>
            <person name="Garczarek L."/>
            <person name="Vaulot D."/>
            <person name="Probert I."/>
            <person name="Calteau A."/>
            <person name="Gourvil P."/>
            <person name="Marie D."/>
            <person name="Grebert T."/>
            <person name="Bouchier C."/>
            <person name="Le Panse S."/>
            <person name="Gachenot M."/>
            <person name="Rodriguez F."/>
            <person name="Garrido J.L."/>
        </authorList>
    </citation>
    <scope>NUCLEOTIDE SEQUENCE [LARGE SCALE GENOMIC DNA]</scope>
    <source>
        <strain evidence="12 13">RCC1774</strain>
    </source>
</reference>
<dbReference type="AlphaFoldDB" id="A0A2W1JUB6"/>
<feature type="transmembrane region" description="Helical" evidence="9">
    <location>
        <begin position="303"/>
        <end position="322"/>
    </location>
</feature>
<sequence>MEGSLDITLLMVITVVAGIAAQVIADYLKVPSIVFLLSFGILLGPSGLGVIHPSLLGSGLEVMVSLSVALILFEGGLNLQLREVEEVSSSLRNLVTIGSLITLLGGGMAAHWLSEFPWQIAFLYASLVVVTGPTVIAPLLKQVGADRKVSTLLEGEGVIIDPVGAILAVVVLNIVLRGNADPYTIISGLTLRLGIGGAIGVGGGWLLGLLLKKAEFLSEDLKNLSVLAGLWGLFGAAQTLLNESGLMTAVAAGIMLRVASVPEERLLRRFKNQLSILAISVLFILLSADLSIASIFALGPGGFLTVLVLMFVVRPINIIVSTWNSDLNWRQKAFLSWVAPRGIVAASVASLFSISLTQQGINGGDAIKALVFLTIILTVFVQGLTARWVAGWLKVRSDEASGAMIVGCNAFGRQLAHLLKNRGEDVVMIDANPDYCQQARSENLRVYQTSALDMEALNSAGVSSVGTFLTVTSNLEVNSVLAERVNEEFHPPRVLAAFPTKADPKPGTDTPISPEIKRAFSPKLSIKKWNQYLAKSEVKVNETVLDTDEGKCQKQRNHLRALAKAGTLTPMLVERQDQIRIAKADEDWQPGDRVIYLLHIPKPVAAEPTPEKV</sequence>
<keyword evidence="3" id="KW-0050">Antiport</keyword>
<dbReference type="PANTHER" id="PTHR32507">
    <property type="entry name" value="NA(+)/H(+) ANTIPORTER 1"/>
    <property type="match status" value="1"/>
</dbReference>
<evidence type="ECO:0000256" key="5">
    <source>
        <dbReference type="ARBA" id="ARBA00022692"/>
    </source>
</evidence>
<keyword evidence="6 9" id="KW-1133">Transmembrane helix</keyword>
<dbReference type="GO" id="GO:0015297">
    <property type="term" value="F:antiporter activity"/>
    <property type="evidence" value="ECO:0007669"/>
    <property type="project" value="UniProtKB-KW"/>
</dbReference>
<evidence type="ECO:0000313" key="13">
    <source>
        <dbReference type="Proteomes" id="UP000248857"/>
    </source>
</evidence>
<dbReference type="Gene3D" id="3.40.50.720">
    <property type="entry name" value="NAD(P)-binding Rossmann-like Domain"/>
    <property type="match status" value="1"/>
</dbReference>
<dbReference type="OrthoDB" id="570124at2"/>
<dbReference type="GO" id="GO:1902600">
    <property type="term" value="P:proton transmembrane transport"/>
    <property type="evidence" value="ECO:0007669"/>
    <property type="project" value="InterPro"/>
</dbReference>
<dbReference type="SUPFAM" id="SSF51735">
    <property type="entry name" value="NAD(P)-binding Rossmann-fold domains"/>
    <property type="match status" value="1"/>
</dbReference>
<dbReference type="InterPro" id="IPR003148">
    <property type="entry name" value="RCK_N"/>
</dbReference>
<feature type="transmembrane region" description="Helical" evidence="9">
    <location>
        <begin position="366"/>
        <end position="386"/>
    </location>
</feature>
<keyword evidence="2" id="KW-0813">Transport</keyword>
<keyword evidence="13" id="KW-1185">Reference proteome</keyword>
<proteinExistence type="predicted"/>
<dbReference type="RefSeq" id="WP_110985373.1">
    <property type="nucleotide sequence ID" value="NZ_CAWNWM010000003.1"/>
</dbReference>
<dbReference type="GO" id="GO:0006813">
    <property type="term" value="P:potassium ion transport"/>
    <property type="evidence" value="ECO:0007669"/>
    <property type="project" value="InterPro"/>
</dbReference>
<evidence type="ECO:0000256" key="8">
    <source>
        <dbReference type="ARBA" id="ARBA00023136"/>
    </source>
</evidence>
<dbReference type="InterPro" id="IPR036291">
    <property type="entry name" value="NAD(P)-bd_dom_sf"/>
</dbReference>
<dbReference type="GO" id="GO:0005886">
    <property type="term" value="C:plasma membrane"/>
    <property type="evidence" value="ECO:0007669"/>
    <property type="project" value="UniProtKB-SubCell"/>
</dbReference>
<keyword evidence="8 9" id="KW-0472">Membrane</keyword>
<evidence type="ECO:0000256" key="4">
    <source>
        <dbReference type="ARBA" id="ARBA00022475"/>
    </source>
</evidence>
<dbReference type="Proteomes" id="UP000248857">
    <property type="component" value="Unassembled WGS sequence"/>
</dbReference>
<evidence type="ECO:0000256" key="1">
    <source>
        <dbReference type="ARBA" id="ARBA00004651"/>
    </source>
</evidence>
<dbReference type="InterPro" id="IPR038770">
    <property type="entry name" value="Na+/solute_symporter_sf"/>
</dbReference>
<dbReference type="PANTHER" id="PTHR32507:SF0">
    <property type="entry name" value="NA(+)_H(+) ANTIPORTER 2-RELATED"/>
    <property type="match status" value="1"/>
</dbReference>
<name>A0A2W1JUB6_9CYAN</name>
<feature type="domain" description="Cation/H+ exchanger transmembrane" evidence="10">
    <location>
        <begin position="13"/>
        <end position="390"/>
    </location>
</feature>
<dbReference type="Gene3D" id="1.20.1530.20">
    <property type="match status" value="1"/>
</dbReference>
<evidence type="ECO:0000256" key="6">
    <source>
        <dbReference type="ARBA" id="ARBA00022989"/>
    </source>
</evidence>
<feature type="transmembrane region" description="Helical" evidence="9">
    <location>
        <begin position="93"/>
        <end position="114"/>
    </location>
</feature>
<accession>A0A2W1JUB6</accession>
<feature type="domain" description="RCK N-terminal" evidence="11">
    <location>
        <begin position="404"/>
        <end position="496"/>
    </location>
</feature>
<feature type="transmembrane region" description="Helical" evidence="9">
    <location>
        <begin position="63"/>
        <end position="81"/>
    </location>
</feature>
<gene>
    <name evidence="12" type="primary">nhaP_1</name>
    <name evidence="12" type="ORF">C1752_01416</name>
</gene>
<dbReference type="EMBL" id="PQWO01000003">
    <property type="protein sequence ID" value="PZD74102.1"/>
    <property type="molecule type" value="Genomic_DNA"/>
</dbReference>